<evidence type="ECO:0000259" key="6">
    <source>
        <dbReference type="Pfam" id="PF02826"/>
    </source>
</evidence>
<dbReference type="Proteomes" id="UP000703038">
    <property type="component" value="Unassembled WGS sequence"/>
</dbReference>
<dbReference type="InterPro" id="IPR006139">
    <property type="entry name" value="D-isomer_2_OHA_DH_cat_dom"/>
</dbReference>
<evidence type="ECO:0000259" key="5">
    <source>
        <dbReference type="Pfam" id="PF00389"/>
    </source>
</evidence>
<keyword evidence="2 4" id="KW-0560">Oxidoreductase</keyword>
<evidence type="ECO:0000313" key="7">
    <source>
        <dbReference type="EMBL" id="MBM7415976.1"/>
    </source>
</evidence>
<keyword evidence="3" id="KW-0520">NAD</keyword>
<dbReference type="Gene3D" id="3.40.50.720">
    <property type="entry name" value="NAD(P)-binding Rossmann-like Domain"/>
    <property type="match status" value="2"/>
</dbReference>
<accession>A0ABS2KVL5</accession>
<dbReference type="SUPFAM" id="SSF51735">
    <property type="entry name" value="NAD(P)-binding Rossmann-fold domains"/>
    <property type="match status" value="1"/>
</dbReference>
<dbReference type="RefSeq" id="WP_204868904.1">
    <property type="nucleotide sequence ID" value="NZ_JAFBBK010000001.1"/>
</dbReference>
<gene>
    <name evidence="7" type="ORF">JOE42_002709</name>
</gene>
<dbReference type="EMBL" id="JAFBBK010000001">
    <property type="protein sequence ID" value="MBM7415976.1"/>
    <property type="molecule type" value="Genomic_DNA"/>
</dbReference>
<evidence type="ECO:0000256" key="3">
    <source>
        <dbReference type="ARBA" id="ARBA00023027"/>
    </source>
</evidence>
<sequence length="324" mass="33982">MKVVVADRNLLPHRDAVEAGMPDGTVVSWHERFDEDELVADLAEADVHVGGRVTEAMAQAGRGLRLVQVAGAGVDNVARAALPPTTLLANTFHHEDSIAEYVLASAVLLRRGFLTQDRALRQGVWSTSVYDDTLPQPSATAGARVGLVGFGHIGQRSWSLLRTLGCLGAAVTGRGAVDVAAHGLEWAGDTTELPRLMAESDIVVVSAPLSAATTGMIGADELRALGPAGVLINVGRGPLVQERPLHDALATGELGAAAIDVWYSYPGPDGRGEPSALPFGSLPNVLMTPHSSGITRRTFEGRCRDIVANIRHLADGTPLINLVG</sequence>
<dbReference type="InterPro" id="IPR006140">
    <property type="entry name" value="D-isomer_DH_NAD-bd"/>
</dbReference>
<dbReference type="CDD" id="cd12165">
    <property type="entry name" value="2-Hacid_dh_6"/>
    <property type="match status" value="1"/>
</dbReference>
<evidence type="ECO:0000256" key="4">
    <source>
        <dbReference type="RuleBase" id="RU003719"/>
    </source>
</evidence>
<dbReference type="Pfam" id="PF02826">
    <property type="entry name" value="2-Hacid_dh_C"/>
    <property type="match status" value="1"/>
</dbReference>
<feature type="domain" description="D-isomer specific 2-hydroxyacid dehydrogenase catalytic" evidence="5">
    <location>
        <begin position="27"/>
        <end position="323"/>
    </location>
</feature>
<proteinExistence type="inferred from homology"/>
<dbReference type="InterPro" id="IPR036291">
    <property type="entry name" value="NAD(P)-bd_dom_sf"/>
</dbReference>
<organism evidence="7 8">
    <name type="scientific">Rhodococcoides corynebacterioides</name>
    <dbReference type="NCBI Taxonomy" id="53972"/>
    <lineage>
        <taxon>Bacteria</taxon>
        <taxon>Bacillati</taxon>
        <taxon>Actinomycetota</taxon>
        <taxon>Actinomycetes</taxon>
        <taxon>Mycobacteriales</taxon>
        <taxon>Nocardiaceae</taxon>
        <taxon>Rhodococcoides</taxon>
    </lineage>
</organism>
<dbReference type="SUPFAM" id="SSF52283">
    <property type="entry name" value="Formate/glycerate dehydrogenase catalytic domain-like"/>
    <property type="match status" value="1"/>
</dbReference>
<comment type="caution">
    <text evidence="7">The sequence shown here is derived from an EMBL/GenBank/DDBJ whole genome shotgun (WGS) entry which is preliminary data.</text>
</comment>
<dbReference type="PANTHER" id="PTHR10996">
    <property type="entry name" value="2-HYDROXYACID DEHYDROGENASE-RELATED"/>
    <property type="match status" value="1"/>
</dbReference>
<evidence type="ECO:0000256" key="2">
    <source>
        <dbReference type="ARBA" id="ARBA00023002"/>
    </source>
</evidence>
<evidence type="ECO:0000256" key="1">
    <source>
        <dbReference type="ARBA" id="ARBA00005854"/>
    </source>
</evidence>
<name>A0ABS2KVL5_9NOCA</name>
<comment type="similarity">
    <text evidence="1 4">Belongs to the D-isomer specific 2-hydroxyacid dehydrogenase family.</text>
</comment>
<dbReference type="PANTHER" id="PTHR10996:SF178">
    <property type="entry name" value="2-HYDROXYACID DEHYDROGENASE YGL185C-RELATED"/>
    <property type="match status" value="1"/>
</dbReference>
<evidence type="ECO:0000313" key="8">
    <source>
        <dbReference type="Proteomes" id="UP000703038"/>
    </source>
</evidence>
<dbReference type="Pfam" id="PF00389">
    <property type="entry name" value="2-Hacid_dh"/>
    <property type="match status" value="1"/>
</dbReference>
<keyword evidence="8" id="KW-1185">Reference proteome</keyword>
<feature type="domain" description="D-isomer specific 2-hydroxyacid dehydrogenase NAD-binding" evidence="6">
    <location>
        <begin position="107"/>
        <end position="291"/>
    </location>
</feature>
<dbReference type="InterPro" id="IPR050223">
    <property type="entry name" value="D-isomer_2-hydroxyacid_DH"/>
</dbReference>
<reference evidence="7 8" key="1">
    <citation type="submission" date="2021-01" db="EMBL/GenBank/DDBJ databases">
        <title>Genomics of switchgrass bacterial isolates.</title>
        <authorList>
            <person name="Shade A."/>
        </authorList>
    </citation>
    <scope>NUCLEOTIDE SEQUENCE [LARGE SCALE GENOMIC DNA]</scope>
    <source>
        <strain evidence="7 8">PvP111</strain>
    </source>
</reference>
<protein>
    <submittedName>
        <fullName evidence="7">Phosphoglycerate dehydrogenase-like enzyme</fullName>
    </submittedName>
</protein>